<dbReference type="GeneID" id="40724541"/>
<proteinExistence type="predicted"/>
<keyword evidence="2" id="KW-0812">Transmembrane</keyword>
<keyword evidence="2" id="KW-1133">Transmembrane helix</keyword>
<evidence type="ECO:0000313" key="3">
    <source>
        <dbReference type="EMBL" id="TKY89115.1"/>
    </source>
</evidence>
<keyword evidence="2" id="KW-0472">Membrane</keyword>
<sequence length="94" mass="10659">MLRSTLLPAKSIRLARFDRLASRNHSLTARSYSSSKPPQKNHPSPLGFALIAIAAFGTFAYISRTRHDDPQKHLREKRIPHPNPLIPPRSQEPQ</sequence>
<protein>
    <submittedName>
        <fullName evidence="3">Uncharacterized protein</fullName>
    </submittedName>
</protein>
<dbReference type="Proteomes" id="UP000306050">
    <property type="component" value="Chromosome SGRAM_12"/>
</dbReference>
<dbReference type="RefSeq" id="XP_029741100.1">
    <property type="nucleotide sequence ID" value="XM_029882245.1"/>
</dbReference>
<gene>
    <name evidence="3" type="ORF">EX895_001646</name>
</gene>
<dbReference type="KEGG" id="sgra:EX895_001646"/>
<accession>A0A4U7KWJ2</accession>
<feature type="region of interest" description="Disordered" evidence="1">
    <location>
        <begin position="67"/>
        <end position="94"/>
    </location>
</feature>
<name>A0A4U7KWJ2_9BASI</name>
<dbReference type="OrthoDB" id="10412704at2759"/>
<evidence type="ECO:0000256" key="1">
    <source>
        <dbReference type="SAM" id="MobiDB-lite"/>
    </source>
</evidence>
<reference evidence="3 4" key="1">
    <citation type="submission" date="2019-05" db="EMBL/GenBank/DDBJ databases">
        <title>Sporisorium graminicola CBS 10092 draft sequencing and annotation.</title>
        <authorList>
            <person name="Solano-Gonzalez S."/>
            <person name="Caddick M.X."/>
            <person name="Darby A."/>
        </authorList>
    </citation>
    <scope>NUCLEOTIDE SEQUENCE [LARGE SCALE GENOMIC DNA]</scope>
    <source>
        <strain evidence="3 4">CBS 10092</strain>
    </source>
</reference>
<dbReference type="AlphaFoldDB" id="A0A4U7KWJ2"/>
<evidence type="ECO:0000313" key="4">
    <source>
        <dbReference type="Proteomes" id="UP000306050"/>
    </source>
</evidence>
<evidence type="ECO:0000256" key="2">
    <source>
        <dbReference type="SAM" id="Phobius"/>
    </source>
</evidence>
<dbReference type="EMBL" id="SRRM01000005">
    <property type="protein sequence ID" value="TKY89115.1"/>
    <property type="molecule type" value="Genomic_DNA"/>
</dbReference>
<feature type="compositionally biased region" description="Basic and acidic residues" evidence="1">
    <location>
        <begin position="67"/>
        <end position="79"/>
    </location>
</feature>
<organism evidence="3 4">
    <name type="scientific">Sporisorium graminicola</name>
    <dbReference type="NCBI Taxonomy" id="280036"/>
    <lineage>
        <taxon>Eukaryota</taxon>
        <taxon>Fungi</taxon>
        <taxon>Dikarya</taxon>
        <taxon>Basidiomycota</taxon>
        <taxon>Ustilaginomycotina</taxon>
        <taxon>Ustilaginomycetes</taxon>
        <taxon>Ustilaginales</taxon>
        <taxon>Ustilaginaceae</taxon>
        <taxon>Sporisorium</taxon>
    </lineage>
</organism>
<comment type="caution">
    <text evidence="3">The sequence shown here is derived from an EMBL/GenBank/DDBJ whole genome shotgun (WGS) entry which is preliminary data.</text>
</comment>
<keyword evidence="4" id="KW-1185">Reference proteome</keyword>
<feature type="transmembrane region" description="Helical" evidence="2">
    <location>
        <begin position="44"/>
        <end position="62"/>
    </location>
</feature>